<dbReference type="Pfam" id="PF00096">
    <property type="entry name" value="zf-C2H2"/>
    <property type="match status" value="2"/>
</dbReference>
<sequence>MKCCVHLCDQFINKKSKKSTSVTKKISFFRFPRKQSIRQLWLESIGVNHGQLLKNAMVCSQHFQKDDIIRSGGLEKLKNNAVPSIFKYKSNSVSVCVMCLNTNCKLLPFNKLVTEAYTSITGISKTRLLKINPDPLLCTECVQKLTNCNQFRDKSLCAFKLLKKLYDKHGTLKLENIEAIDRSDYKLTSNLATHSINPYYCGDQFEEGNEQDLIAAIKTEPKIVLKTKLKEEASSANDIAHYITIDNYNDGYNDTYDMNDDYNEAQVKNNIDNDHTYAVEYLDSDIDVDCDIDRDVNYNTDDNTNHDIEQNYDIGHNIENNTDYDVDHSLDYDIDQDNSLNNYDSMNSFNENKDYFKQVIDLTSNDDEFTPKAINKAVKRKRETKRTNIKKKTASKIKVKFVAKSKITKSNKKLNTKVNKVKKRKTKTNNKAKNGVKDEDSTKSDHRNILKRFKVTALSYEEQLAEVQKRKETYRRLPYQCGICCNGFSSAMLYERHKERHTDKYGIYECAVCGIHVKTRRKILIHINNQHGYRLTCKICKFVCHDKSRARTHMYWHNGRIYKCRYCGVEFMKKTTYFSHLRIKHPSDNVCSLCGFSFVSMKGLQCHQTMMHRFDDTSTMTGPQCAECNIRFASETAYQQHLKVSPRHAPEGSLQRNEPKYVHMNPYKKGETVGDPVLCELCGKSFKYPVTLRNHLVMHSGEKLHKCELCGKRFMFKLQLESHVRLHVDPKPYECNVCGERFTNYSNRRRHQLRHKESRPLYACELCDKKFTTSHWQRSHLKHVHGKVPYPKRVRKSRPGPRTKTREDSKDSQSS</sequence>
<dbReference type="Gene3D" id="3.30.160.60">
    <property type="entry name" value="Classic Zinc Finger"/>
    <property type="match status" value="5"/>
</dbReference>
<keyword evidence="11" id="KW-1185">Reference proteome</keyword>
<feature type="domain" description="THAP-type" evidence="10">
    <location>
        <begin position="1"/>
        <end position="86"/>
    </location>
</feature>
<feature type="region of interest" description="Disordered" evidence="8">
    <location>
        <begin position="423"/>
        <end position="444"/>
    </location>
</feature>
<protein>
    <submittedName>
        <fullName evidence="12">Zinc finger protein 235</fullName>
    </submittedName>
</protein>
<evidence type="ECO:0000256" key="4">
    <source>
        <dbReference type="ARBA" id="ARBA00022833"/>
    </source>
</evidence>
<dbReference type="PROSITE" id="PS50157">
    <property type="entry name" value="ZINC_FINGER_C2H2_2"/>
    <property type="match status" value="7"/>
</dbReference>
<dbReference type="SMART" id="SM00868">
    <property type="entry name" value="zf-AD"/>
    <property type="match status" value="1"/>
</dbReference>
<evidence type="ECO:0000259" key="10">
    <source>
        <dbReference type="PROSITE" id="PS50950"/>
    </source>
</evidence>
<evidence type="ECO:0000256" key="3">
    <source>
        <dbReference type="ARBA" id="ARBA00022771"/>
    </source>
</evidence>
<evidence type="ECO:0000256" key="1">
    <source>
        <dbReference type="ARBA" id="ARBA00022723"/>
    </source>
</evidence>
<dbReference type="InterPro" id="IPR012934">
    <property type="entry name" value="Znf_AD"/>
</dbReference>
<feature type="domain" description="C2H2-type" evidence="9">
    <location>
        <begin position="762"/>
        <end position="785"/>
    </location>
</feature>
<dbReference type="SMART" id="SM00355">
    <property type="entry name" value="ZnF_C2H2"/>
    <property type="match status" value="10"/>
</dbReference>
<evidence type="ECO:0000256" key="2">
    <source>
        <dbReference type="ARBA" id="ARBA00022737"/>
    </source>
</evidence>
<feature type="domain" description="C2H2-type" evidence="9">
    <location>
        <begin position="479"/>
        <end position="506"/>
    </location>
</feature>
<feature type="domain" description="C2H2-type" evidence="9">
    <location>
        <begin position="733"/>
        <end position="760"/>
    </location>
</feature>
<dbReference type="PROSITE" id="PS50950">
    <property type="entry name" value="ZF_THAP"/>
    <property type="match status" value="1"/>
</dbReference>
<feature type="domain" description="C2H2-type" evidence="9">
    <location>
        <begin position="677"/>
        <end position="704"/>
    </location>
</feature>
<dbReference type="PROSITE" id="PS00028">
    <property type="entry name" value="ZINC_FINGER_C2H2_1"/>
    <property type="match status" value="8"/>
</dbReference>
<feature type="compositionally biased region" description="Basic residues" evidence="8">
    <location>
        <begin position="778"/>
        <end position="803"/>
    </location>
</feature>
<dbReference type="Pfam" id="PF12874">
    <property type="entry name" value="zf-met"/>
    <property type="match status" value="1"/>
</dbReference>
<proteinExistence type="predicted"/>
<keyword evidence="3 6" id="KW-0863">Zinc-finger</keyword>
<dbReference type="RefSeq" id="XP_052746028.1">
    <property type="nucleotide sequence ID" value="XM_052890068.1"/>
</dbReference>
<dbReference type="SUPFAM" id="SSF57667">
    <property type="entry name" value="beta-beta-alpha zinc fingers"/>
    <property type="match status" value="2"/>
</dbReference>
<keyword evidence="4" id="KW-0862">Zinc</keyword>
<evidence type="ECO:0000256" key="6">
    <source>
        <dbReference type="PROSITE-ProRule" id="PRU00042"/>
    </source>
</evidence>
<dbReference type="InterPro" id="IPR038441">
    <property type="entry name" value="THAP_Znf_sf"/>
</dbReference>
<evidence type="ECO:0000256" key="8">
    <source>
        <dbReference type="SAM" id="MobiDB-lite"/>
    </source>
</evidence>
<name>A0ABM3M3G4_BICAN</name>
<dbReference type="InterPro" id="IPR006612">
    <property type="entry name" value="THAP_Znf"/>
</dbReference>
<evidence type="ECO:0000313" key="11">
    <source>
        <dbReference type="Proteomes" id="UP001652582"/>
    </source>
</evidence>
<organism evidence="11 12">
    <name type="scientific">Bicyclus anynana</name>
    <name type="common">Squinting bush brown butterfly</name>
    <dbReference type="NCBI Taxonomy" id="110368"/>
    <lineage>
        <taxon>Eukaryota</taxon>
        <taxon>Metazoa</taxon>
        <taxon>Ecdysozoa</taxon>
        <taxon>Arthropoda</taxon>
        <taxon>Hexapoda</taxon>
        <taxon>Insecta</taxon>
        <taxon>Pterygota</taxon>
        <taxon>Neoptera</taxon>
        <taxon>Endopterygota</taxon>
        <taxon>Lepidoptera</taxon>
        <taxon>Glossata</taxon>
        <taxon>Ditrysia</taxon>
        <taxon>Papilionoidea</taxon>
        <taxon>Nymphalidae</taxon>
        <taxon>Satyrinae</taxon>
        <taxon>Satyrini</taxon>
        <taxon>Mycalesina</taxon>
        <taxon>Bicyclus</taxon>
    </lineage>
</organism>
<feature type="region of interest" description="Disordered" evidence="8">
    <location>
        <begin position="778"/>
        <end position="815"/>
    </location>
</feature>
<evidence type="ECO:0000313" key="12">
    <source>
        <dbReference type="RefSeq" id="XP_052746028.1"/>
    </source>
</evidence>
<dbReference type="InterPro" id="IPR013087">
    <property type="entry name" value="Znf_C2H2_type"/>
</dbReference>
<feature type="domain" description="C2H2-type" evidence="9">
    <location>
        <begin position="562"/>
        <end position="590"/>
    </location>
</feature>
<keyword evidence="1" id="KW-0479">Metal-binding</keyword>
<dbReference type="SUPFAM" id="SSF57716">
    <property type="entry name" value="Glucocorticoid receptor-like (DNA-binding domain)"/>
    <property type="match status" value="1"/>
</dbReference>
<reference evidence="12" key="1">
    <citation type="submission" date="2025-08" db="UniProtKB">
        <authorList>
            <consortium name="RefSeq"/>
        </authorList>
    </citation>
    <scope>IDENTIFICATION</scope>
</reference>
<dbReference type="SMART" id="SM00692">
    <property type="entry name" value="DM3"/>
    <property type="match status" value="1"/>
</dbReference>
<dbReference type="SMART" id="SM00980">
    <property type="entry name" value="THAP"/>
    <property type="match status" value="1"/>
</dbReference>
<feature type="compositionally biased region" description="Basic and acidic residues" evidence="8">
    <location>
        <begin position="435"/>
        <end position="444"/>
    </location>
</feature>
<dbReference type="Pfam" id="PF05485">
    <property type="entry name" value="THAP"/>
    <property type="match status" value="1"/>
</dbReference>
<feature type="compositionally biased region" description="Basic and acidic residues" evidence="8">
    <location>
        <begin position="804"/>
        <end position="815"/>
    </location>
</feature>
<feature type="domain" description="C2H2-type" evidence="9">
    <location>
        <begin position="589"/>
        <end position="617"/>
    </location>
</feature>
<dbReference type="Gene3D" id="6.20.210.20">
    <property type="entry name" value="THAP domain"/>
    <property type="match status" value="1"/>
</dbReference>
<dbReference type="InterPro" id="IPR036236">
    <property type="entry name" value="Znf_C2H2_sf"/>
</dbReference>
<dbReference type="PANTHER" id="PTHR24379">
    <property type="entry name" value="KRAB AND ZINC FINGER DOMAIN-CONTAINING"/>
    <property type="match status" value="1"/>
</dbReference>
<accession>A0ABM3M3G4</accession>
<gene>
    <name evidence="12" type="primary">LOC112048780</name>
</gene>
<dbReference type="GeneID" id="112048780"/>
<evidence type="ECO:0000256" key="7">
    <source>
        <dbReference type="PROSITE-ProRule" id="PRU00309"/>
    </source>
</evidence>
<keyword evidence="5 7" id="KW-0238">DNA-binding</keyword>
<dbReference type="PANTHER" id="PTHR24379:SF121">
    <property type="entry name" value="C2H2-TYPE DOMAIN-CONTAINING PROTEIN"/>
    <property type="match status" value="1"/>
</dbReference>
<evidence type="ECO:0000259" key="9">
    <source>
        <dbReference type="PROSITE" id="PS50157"/>
    </source>
</evidence>
<dbReference type="Proteomes" id="UP001652582">
    <property type="component" value="Chromosome 27"/>
</dbReference>
<feature type="domain" description="C2H2-type" evidence="9">
    <location>
        <begin position="705"/>
        <end position="732"/>
    </location>
</feature>
<evidence type="ECO:0000256" key="5">
    <source>
        <dbReference type="ARBA" id="ARBA00023125"/>
    </source>
</evidence>
<keyword evidence="2" id="KW-0677">Repeat</keyword>